<dbReference type="Proteomes" id="UP000054516">
    <property type="component" value="Unassembled WGS sequence"/>
</dbReference>
<evidence type="ECO:0000313" key="3">
    <source>
        <dbReference type="Proteomes" id="UP000054516"/>
    </source>
</evidence>
<evidence type="ECO:0000313" key="2">
    <source>
        <dbReference type="EMBL" id="GAW26769.1"/>
    </source>
</evidence>
<protein>
    <recommendedName>
        <fullName evidence="4">Protein kinase domain-containing protein</fullName>
    </recommendedName>
</protein>
<keyword evidence="1" id="KW-0067">ATP-binding</keyword>
<proteinExistence type="predicted"/>
<keyword evidence="1" id="KW-0547">Nucleotide-binding</keyword>
<dbReference type="EMBL" id="DF977493">
    <property type="protein sequence ID" value="GAW26769.1"/>
    <property type="molecule type" value="Genomic_DNA"/>
</dbReference>
<evidence type="ECO:0000256" key="1">
    <source>
        <dbReference type="PROSITE-ProRule" id="PRU10141"/>
    </source>
</evidence>
<keyword evidence="3" id="KW-1185">Reference proteome</keyword>
<organism evidence="2">
    <name type="scientific">Rosellinia necatrix</name>
    <name type="common">White root-rot fungus</name>
    <dbReference type="NCBI Taxonomy" id="77044"/>
    <lineage>
        <taxon>Eukaryota</taxon>
        <taxon>Fungi</taxon>
        <taxon>Dikarya</taxon>
        <taxon>Ascomycota</taxon>
        <taxon>Pezizomycotina</taxon>
        <taxon>Sordariomycetes</taxon>
        <taxon>Xylariomycetidae</taxon>
        <taxon>Xylariales</taxon>
        <taxon>Xylariaceae</taxon>
        <taxon>Rosellinia</taxon>
    </lineage>
</organism>
<sequence>MPPLSLIRGKFFSEDDHIAGLNTFRLQRQTQDPDLEARIRETAEYFDSLPFYAFDSVIGRGAYGFTICVVERRFGSPPRKLVVKRALYDSAMLELREEIQTITVCGRVVSVARGEKEIDVLYWLVGCGVVR</sequence>
<evidence type="ECO:0008006" key="4">
    <source>
        <dbReference type="Google" id="ProtNLM"/>
    </source>
</evidence>
<reference evidence="2" key="1">
    <citation type="submission" date="2016-03" db="EMBL/GenBank/DDBJ databases">
        <title>Draft genome sequence of Rosellinia necatrix.</title>
        <authorList>
            <person name="Kanematsu S."/>
        </authorList>
    </citation>
    <scope>NUCLEOTIDE SEQUENCE [LARGE SCALE GENOMIC DNA]</scope>
    <source>
        <strain evidence="2">W97</strain>
    </source>
</reference>
<accession>A0A1S8A9Q6</accession>
<dbReference type="GO" id="GO:0005524">
    <property type="term" value="F:ATP binding"/>
    <property type="evidence" value="ECO:0007669"/>
    <property type="project" value="UniProtKB-UniRule"/>
</dbReference>
<dbReference type="InterPro" id="IPR017441">
    <property type="entry name" value="Protein_kinase_ATP_BS"/>
</dbReference>
<dbReference type="AlphaFoldDB" id="A0A1S8A9Q6"/>
<dbReference type="PROSITE" id="PS00107">
    <property type="entry name" value="PROTEIN_KINASE_ATP"/>
    <property type="match status" value="1"/>
</dbReference>
<gene>
    <name evidence="2" type="ORF">SAMD00023353_4800520</name>
</gene>
<name>A0A1S8A9Q6_ROSNE</name>
<feature type="binding site" evidence="1">
    <location>
        <position position="84"/>
    </location>
    <ligand>
        <name>ATP</name>
        <dbReference type="ChEBI" id="CHEBI:30616"/>
    </ligand>
</feature>